<keyword evidence="3" id="KW-1185">Reference proteome</keyword>
<evidence type="ECO:0000313" key="2">
    <source>
        <dbReference type="EMBL" id="GAA4721304.1"/>
    </source>
</evidence>
<proteinExistence type="predicted"/>
<accession>A0ABP8Y6P4</accession>
<keyword evidence="1" id="KW-1133">Transmembrane helix</keyword>
<gene>
    <name evidence="2" type="ORF">GCM10023216_08070</name>
</gene>
<organism evidence="2 3">
    <name type="scientific">Isoptericola chiayiensis</name>
    <dbReference type="NCBI Taxonomy" id="579446"/>
    <lineage>
        <taxon>Bacteria</taxon>
        <taxon>Bacillati</taxon>
        <taxon>Actinomycetota</taxon>
        <taxon>Actinomycetes</taxon>
        <taxon>Micrococcales</taxon>
        <taxon>Promicromonosporaceae</taxon>
        <taxon>Isoptericola</taxon>
    </lineage>
</organism>
<dbReference type="Proteomes" id="UP001500956">
    <property type="component" value="Unassembled WGS sequence"/>
</dbReference>
<protein>
    <submittedName>
        <fullName evidence="2">Uncharacterized protein</fullName>
    </submittedName>
</protein>
<evidence type="ECO:0000256" key="1">
    <source>
        <dbReference type="SAM" id="Phobius"/>
    </source>
</evidence>
<dbReference type="EMBL" id="BAABID010000004">
    <property type="protein sequence ID" value="GAA4721304.1"/>
    <property type="molecule type" value="Genomic_DNA"/>
</dbReference>
<keyword evidence="1" id="KW-0472">Membrane</keyword>
<keyword evidence="1" id="KW-0812">Transmembrane</keyword>
<evidence type="ECO:0000313" key="3">
    <source>
        <dbReference type="Proteomes" id="UP001500956"/>
    </source>
</evidence>
<sequence length="73" mass="7926">MPLVSVLRVTKVFPQVQVTSVVTYSGWIPLFMMLLGVMPPGRLAGPRAVNRQADEPFCQNAGGRGMIPPASRM</sequence>
<feature type="transmembrane region" description="Helical" evidence="1">
    <location>
        <begin position="12"/>
        <end position="37"/>
    </location>
</feature>
<comment type="caution">
    <text evidence="2">The sequence shown here is derived from an EMBL/GenBank/DDBJ whole genome shotgun (WGS) entry which is preliminary data.</text>
</comment>
<name>A0ABP8Y6P4_9MICO</name>
<reference evidence="3" key="1">
    <citation type="journal article" date="2019" name="Int. J. Syst. Evol. Microbiol.">
        <title>The Global Catalogue of Microorganisms (GCM) 10K type strain sequencing project: providing services to taxonomists for standard genome sequencing and annotation.</title>
        <authorList>
            <consortium name="The Broad Institute Genomics Platform"/>
            <consortium name="The Broad Institute Genome Sequencing Center for Infectious Disease"/>
            <person name="Wu L."/>
            <person name="Ma J."/>
        </authorList>
    </citation>
    <scope>NUCLEOTIDE SEQUENCE [LARGE SCALE GENOMIC DNA]</scope>
    <source>
        <strain evidence="3">JCM 18063</strain>
    </source>
</reference>